<gene>
    <name evidence="8" type="ORF">TRIUR3_00706</name>
</gene>
<dbReference type="eggNOG" id="KOG0691">
    <property type="taxonomic scope" value="Eukaryota"/>
</dbReference>
<dbReference type="Pfam" id="PF02892">
    <property type="entry name" value="zf-BED"/>
    <property type="match status" value="1"/>
</dbReference>
<dbReference type="InterPro" id="IPR036093">
    <property type="entry name" value="NAC_dom_sf"/>
</dbReference>
<keyword evidence="6" id="KW-0804">Transcription</keyword>
<reference evidence="8" key="1">
    <citation type="journal article" date="2013" name="Nature">
        <title>Draft genome of the wheat A-genome progenitor Triticum urartu.</title>
        <authorList>
            <person name="Ling H.Q."/>
            <person name="Zhao S."/>
            <person name="Liu D."/>
            <person name="Wang J."/>
            <person name="Sun H."/>
            <person name="Zhang C."/>
            <person name="Fan H."/>
            <person name="Li D."/>
            <person name="Dong L."/>
            <person name="Tao Y."/>
            <person name="Gao C."/>
            <person name="Wu H."/>
            <person name="Li Y."/>
            <person name="Cui Y."/>
            <person name="Guo X."/>
            <person name="Zheng S."/>
            <person name="Wang B."/>
            <person name="Yu K."/>
            <person name="Liang Q."/>
            <person name="Yang W."/>
            <person name="Lou X."/>
            <person name="Chen J."/>
            <person name="Feng M."/>
            <person name="Jian J."/>
            <person name="Zhang X."/>
            <person name="Luo G."/>
            <person name="Jiang Y."/>
            <person name="Liu J."/>
            <person name="Wang Z."/>
            <person name="Sha Y."/>
            <person name="Zhang B."/>
            <person name="Wu H."/>
            <person name="Tang D."/>
            <person name="Shen Q."/>
            <person name="Xue P."/>
            <person name="Zou S."/>
            <person name="Wang X."/>
            <person name="Liu X."/>
            <person name="Wang F."/>
            <person name="Yang Y."/>
            <person name="An X."/>
            <person name="Dong Z."/>
            <person name="Zhang K."/>
            <person name="Zhang X."/>
            <person name="Luo M.C."/>
            <person name="Dvorak J."/>
            <person name="Tong Y."/>
            <person name="Wang J."/>
            <person name="Yang H."/>
            <person name="Li Z."/>
            <person name="Wang D."/>
            <person name="Zhang A."/>
            <person name="Wang J."/>
        </authorList>
    </citation>
    <scope>NUCLEOTIDE SEQUENCE</scope>
</reference>
<evidence type="ECO:0000256" key="2">
    <source>
        <dbReference type="ARBA" id="ARBA00022771"/>
    </source>
</evidence>
<evidence type="ECO:0000256" key="5">
    <source>
        <dbReference type="ARBA" id="ARBA00023125"/>
    </source>
</evidence>
<dbReference type="InterPro" id="IPR036236">
    <property type="entry name" value="Znf_C2H2_sf"/>
</dbReference>
<name>M7YNN5_TRIUA</name>
<dbReference type="OMA" id="TGAKTNW"/>
<dbReference type="PROSITE" id="PS51005">
    <property type="entry name" value="NAC"/>
    <property type="match status" value="1"/>
</dbReference>
<dbReference type="Pfam" id="PF02365">
    <property type="entry name" value="NAM"/>
    <property type="match status" value="1"/>
</dbReference>
<dbReference type="AlphaFoldDB" id="M7YNN5"/>
<dbReference type="GO" id="GO:0006357">
    <property type="term" value="P:regulation of transcription by RNA polymerase II"/>
    <property type="evidence" value="ECO:0007669"/>
    <property type="project" value="TreeGrafter"/>
</dbReference>
<dbReference type="STRING" id="4572.M7YNN5"/>
<keyword evidence="4" id="KW-0805">Transcription regulation</keyword>
<keyword evidence="7" id="KW-0539">Nucleus</keyword>
<evidence type="ECO:0008006" key="9">
    <source>
        <dbReference type="Google" id="ProtNLM"/>
    </source>
</evidence>
<dbReference type="GO" id="GO:0008270">
    <property type="term" value="F:zinc ion binding"/>
    <property type="evidence" value="ECO:0007669"/>
    <property type="project" value="UniProtKB-KW"/>
</dbReference>
<evidence type="ECO:0000256" key="6">
    <source>
        <dbReference type="ARBA" id="ARBA00023163"/>
    </source>
</evidence>
<dbReference type="InterPro" id="IPR003441">
    <property type="entry name" value="NAC-dom"/>
</dbReference>
<dbReference type="PANTHER" id="PTHR34396:SF31">
    <property type="entry name" value="OS02G0326900 PROTEIN"/>
    <property type="match status" value="1"/>
</dbReference>
<dbReference type="InterPro" id="IPR053031">
    <property type="entry name" value="Cuticle_assoc_protein"/>
</dbReference>
<dbReference type="SUPFAM" id="SSF57667">
    <property type="entry name" value="beta-beta-alpha zinc fingers"/>
    <property type="match status" value="1"/>
</dbReference>
<organism evidence="8">
    <name type="scientific">Triticum urartu</name>
    <name type="common">Red wild einkorn</name>
    <name type="synonym">Crithodium urartu</name>
    <dbReference type="NCBI Taxonomy" id="4572"/>
    <lineage>
        <taxon>Eukaryota</taxon>
        <taxon>Viridiplantae</taxon>
        <taxon>Streptophyta</taxon>
        <taxon>Embryophyta</taxon>
        <taxon>Tracheophyta</taxon>
        <taxon>Spermatophyta</taxon>
        <taxon>Magnoliopsida</taxon>
        <taxon>Liliopsida</taxon>
        <taxon>Poales</taxon>
        <taxon>Poaceae</taxon>
        <taxon>BOP clade</taxon>
        <taxon>Pooideae</taxon>
        <taxon>Triticodae</taxon>
        <taxon>Triticeae</taxon>
        <taxon>Triticinae</taxon>
        <taxon>Triticum</taxon>
    </lineage>
</organism>
<dbReference type="GO" id="GO:0005634">
    <property type="term" value="C:nucleus"/>
    <property type="evidence" value="ECO:0007669"/>
    <property type="project" value="TreeGrafter"/>
</dbReference>
<keyword evidence="5" id="KW-0238">DNA-binding</keyword>
<dbReference type="InterPro" id="IPR003656">
    <property type="entry name" value="Znf_BED"/>
</dbReference>
<evidence type="ECO:0000256" key="1">
    <source>
        <dbReference type="ARBA" id="ARBA00022723"/>
    </source>
</evidence>
<evidence type="ECO:0000256" key="4">
    <source>
        <dbReference type="ARBA" id="ARBA00023015"/>
    </source>
</evidence>
<dbReference type="PANTHER" id="PTHR34396">
    <property type="entry name" value="OS03G0264950 PROTEIN-RELATED"/>
    <property type="match status" value="1"/>
</dbReference>
<evidence type="ECO:0000313" key="8">
    <source>
        <dbReference type="EMBL" id="EMS48536.1"/>
    </source>
</evidence>
<keyword evidence="2" id="KW-0863">Zinc-finger</keyword>
<dbReference type="SMART" id="SM00614">
    <property type="entry name" value="ZnF_BED"/>
    <property type="match status" value="1"/>
</dbReference>
<evidence type="ECO:0000256" key="3">
    <source>
        <dbReference type="ARBA" id="ARBA00022833"/>
    </source>
</evidence>
<accession>M7YNN5</accession>
<keyword evidence="1" id="KW-0479">Metal-binding</keyword>
<evidence type="ECO:0000256" key="7">
    <source>
        <dbReference type="ARBA" id="ARBA00023242"/>
    </source>
</evidence>
<dbReference type="SUPFAM" id="SSF101941">
    <property type="entry name" value="NAC domain"/>
    <property type="match status" value="1"/>
</dbReference>
<keyword evidence="3" id="KW-0862">Zinc</keyword>
<protein>
    <recommendedName>
        <fullName evidence="9">BED-type domain-containing protein</fullName>
    </recommendedName>
</protein>
<dbReference type="GO" id="GO:1990837">
    <property type="term" value="F:sequence-specific double-stranded DNA binding"/>
    <property type="evidence" value="ECO:0007669"/>
    <property type="project" value="TreeGrafter"/>
</dbReference>
<dbReference type="PROSITE" id="PS50808">
    <property type="entry name" value="ZF_BED"/>
    <property type="match status" value="1"/>
</dbReference>
<dbReference type="Gene3D" id="2.170.150.80">
    <property type="entry name" value="NAC domain"/>
    <property type="match status" value="1"/>
</dbReference>
<dbReference type="EMBL" id="KD250690">
    <property type="protein sequence ID" value="EMS48536.1"/>
    <property type="molecule type" value="Genomic_DNA"/>
</dbReference>
<sequence length="253" mass="28535">MDPWELPGMIARNNKRGGGMMRDKYYLTNHTALVYYNTSSRQVRTTNGFWQPHAHDTVIRAEHDRIVGIKRTIKFHQHTGAKTNWIMNIYYSLIEGDSFCPGHHHDHEFGAPSEDTSFSSPHPRSRPMHYYPKHHSDPRLKSYMEHLGNLLFSDADPDNSAGRGDPPTADHGQSKKRKKISNVWDYFTKIFARDINGKVVTYAVCNHCCKILSGSSKNGTSQLARHACPCKFKPVAAGRNAKDSGGDINVPSS</sequence>
<proteinExistence type="predicted"/>